<dbReference type="Proteomes" id="UP001176961">
    <property type="component" value="Unassembled WGS sequence"/>
</dbReference>
<protein>
    <submittedName>
        <fullName evidence="1">Uncharacterized protein</fullName>
    </submittedName>
</protein>
<keyword evidence="2" id="KW-1185">Reference proteome</keyword>
<dbReference type="EMBL" id="CATQJL010000305">
    <property type="protein sequence ID" value="CAJ0604476.1"/>
    <property type="molecule type" value="Genomic_DNA"/>
</dbReference>
<name>A0AA36MAA0_CYLNA</name>
<accession>A0AA36MAA0</accession>
<dbReference type="AlphaFoldDB" id="A0AA36MAA0"/>
<reference evidence="1" key="1">
    <citation type="submission" date="2023-07" db="EMBL/GenBank/DDBJ databases">
        <authorList>
            <consortium name="CYATHOMIX"/>
        </authorList>
    </citation>
    <scope>NUCLEOTIDE SEQUENCE</scope>
    <source>
        <strain evidence="1">N/A</strain>
    </source>
</reference>
<evidence type="ECO:0000313" key="2">
    <source>
        <dbReference type="Proteomes" id="UP001176961"/>
    </source>
</evidence>
<comment type="caution">
    <text evidence="1">The sequence shown here is derived from an EMBL/GenBank/DDBJ whole genome shotgun (WGS) entry which is preliminary data.</text>
</comment>
<evidence type="ECO:0000313" key="1">
    <source>
        <dbReference type="EMBL" id="CAJ0604476.1"/>
    </source>
</evidence>
<organism evidence="1 2">
    <name type="scientific">Cylicocyclus nassatus</name>
    <name type="common">Nematode worm</name>
    <dbReference type="NCBI Taxonomy" id="53992"/>
    <lineage>
        <taxon>Eukaryota</taxon>
        <taxon>Metazoa</taxon>
        <taxon>Ecdysozoa</taxon>
        <taxon>Nematoda</taxon>
        <taxon>Chromadorea</taxon>
        <taxon>Rhabditida</taxon>
        <taxon>Rhabditina</taxon>
        <taxon>Rhabditomorpha</taxon>
        <taxon>Strongyloidea</taxon>
        <taxon>Strongylidae</taxon>
        <taxon>Cylicocyclus</taxon>
    </lineage>
</organism>
<proteinExistence type="predicted"/>
<sequence>MFLKLSLRYHFTFAAPLNSLICTLSSRKHSSISDCVEWPLDSGRMNNRSTLVFRTSFSLQNSFSPQGLY</sequence>
<gene>
    <name evidence="1" type="ORF">CYNAS_LOCUS16459</name>
</gene>